<feature type="compositionally biased region" description="Basic and acidic residues" evidence="1">
    <location>
        <begin position="318"/>
        <end position="339"/>
    </location>
</feature>
<dbReference type="EMBL" id="JARJCW010000151">
    <property type="protein sequence ID" value="KAJ7190380.1"/>
    <property type="molecule type" value="Genomic_DNA"/>
</dbReference>
<dbReference type="InterPro" id="IPR040521">
    <property type="entry name" value="KDZ"/>
</dbReference>
<protein>
    <recommendedName>
        <fullName evidence="4">CxC1-like cysteine cluster associated with KDZ transposases domain-containing protein</fullName>
    </recommendedName>
</protein>
<evidence type="ECO:0000256" key="1">
    <source>
        <dbReference type="SAM" id="MobiDB-lite"/>
    </source>
</evidence>
<organism evidence="2 3">
    <name type="scientific">Mycena pura</name>
    <dbReference type="NCBI Taxonomy" id="153505"/>
    <lineage>
        <taxon>Eukaryota</taxon>
        <taxon>Fungi</taxon>
        <taxon>Dikarya</taxon>
        <taxon>Basidiomycota</taxon>
        <taxon>Agaricomycotina</taxon>
        <taxon>Agaricomycetes</taxon>
        <taxon>Agaricomycetidae</taxon>
        <taxon>Agaricales</taxon>
        <taxon>Marasmiineae</taxon>
        <taxon>Mycenaceae</taxon>
        <taxon>Mycena</taxon>
    </lineage>
</organism>
<evidence type="ECO:0000313" key="2">
    <source>
        <dbReference type="EMBL" id="KAJ7190380.1"/>
    </source>
</evidence>
<reference evidence="2" key="1">
    <citation type="submission" date="2023-03" db="EMBL/GenBank/DDBJ databases">
        <title>Massive genome expansion in bonnet fungi (Mycena s.s.) driven by repeated elements and novel gene families across ecological guilds.</title>
        <authorList>
            <consortium name="Lawrence Berkeley National Laboratory"/>
            <person name="Harder C.B."/>
            <person name="Miyauchi S."/>
            <person name="Viragh M."/>
            <person name="Kuo A."/>
            <person name="Thoen E."/>
            <person name="Andreopoulos B."/>
            <person name="Lu D."/>
            <person name="Skrede I."/>
            <person name="Drula E."/>
            <person name="Henrissat B."/>
            <person name="Morin E."/>
            <person name="Kohler A."/>
            <person name="Barry K."/>
            <person name="LaButti K."/>
            <person name="Morin E."/>
            <person name="Salamov A."/>
            <person name="Lipzen A."/>
            <person name="Mereny Z."/>
            <person name="Hegedus B."/>
            <person name="Baldrian P."/>
            <person name="Stursova M."/>
            <person name="Weitz H."/>
            <person name="Taylor A."/>
            <person name="Grigoriev I.V."/>
            <person name="Nagy L.G."/>
            <person name="Martin F."/>
            <person name="Kauserud H."/>
        </authorList>
    </citation>
    <scope>NUCLEOTIDE SEQUENCE</scope>
    <source>
        <strain evidence="2">9144</strain>
    </source>
</reference>
<sequence length="983" mass="113603">MNAEERRNLDKLRDIPEDYRETEEYDVDDFLHGRIPVPLHQGDGRELLQDNIQAAAKKLGARLITRSSSFHFPWNLNTKLLIFCRAKPKRPRRKDNRDRWDRTLRRNIAWDLQMPKILEAYLVWSYNQGEDPWSTLGDSYEGYEVESIIPNLKVVDIYSTYHINAEILKEDTCFAAGLIRQGLVPCAPLKIKVAFTIRVIEVFRNLHLRCPSFSKHAFVKGICDISKIPFTKTLSQQFSIVYDVYLDIRERCRKRVAQKLGLDAPHTRLKTCCPACTYKLEGEEKLIFEMLFTMDGNDSLKRMLRRTKLEEWEEDEKGDLHRDGPSKERPDDRVPPGDYYLDRADVDKWTKEVLTRLLAEGAQGAVDEEGTPCEERWKNMVNELTARMWGIFDETGIFLALCRHGFVLVVADMVKSGEMAKYPVAVVELLLNVFGEGLVGGYDIGCKLRGTLRRSPLGDLAAAMGYNSFVGAFHGHAHNRLCQLKCLVSYITGMGIDDLEGCERYFAKSNALAASTRYASVFHRQQEIVTYMMHTDLFDTAENLSAFLCTKYRLAKERVALLPALKKWMRANQVQTFETFNTWLKEEFEWLSIRSKEPKEETLEMEYYQKLVNYYASQEVLQKQWDITTAERHRTEPLLNDLYREAQRVGQIESKRRAALEYRDKNLETVLNLEAQLGITERWKPGFPDWEKAAVLVSNRRYQRCIDDLEGKIVARLFELTDMNQSHTGYAMRKHMAQALSTRSQAIKTSLEKYNAAAAALEIPRPPLTWEEVVDYVFLSDFDLLRDTNRVDPADRPWGEPGARLATNNFNKICRGREEIKRLNIEIRRHITKMRDEDISLQKKIEETSITHPAISHQISIHHEECTRFNHIHMERYRSLALEAGFTGTLRPGVRRRSDVEDTVVEAQAVDLMDVEVERDDAELTAEEAERRGVDLPPDVEEDWMTVDEGNADSDDSDSSEDEEEDQVVSGISEQLLNVTFDE</sequence>
<feature type="region of interest" description="Disordered" evidence="1">
    <location>
        <begin position="314"/>
        <end position="339"/>
    </location>
</feature>
<evidence type="ECO:0008006" key="4">
    <source>
        <dbReference type="Google" id="ProtNLM"/>
    </source>
</evidence>
<feature type="compositionally biased region" description="Polar residues" evidence="1">
    <location>
        <begin position="970"/>
        <end position="983"/>
    </location>
</feature>
<feature type="region of interest" description="Disordered" evidence="1">
    <location>
        <begin position="924"/>
        <end position="983"/>
    </location>
</feature>
<dbReference type="PANTHER" id="PTHR33096">
    <property type="entry name" value="CXC2 DOMAIN-CONTAINING PROTEIN"/>
    <property type="match status" value="1"/>
</dbReference>
<feature type="compositionally biased region" description="Acidic residues" evidence="1">
    <location>
        <begin position="938"/>
        <end position="967"/>
    </location>
</feature>
<evidence type="ECO:0000313" key="3">
    <source>
        <dbReference type="Proteomes" id="UP001219525"/>
    </source>
</evidence>
<dbReference type="Pfam" id="PF18758">
    <property type="entry name" value="KDZ"/>
    <property type="match status" value="1"/>
</dbReference>
<dbReference type="AlphaFoldDB" id="A0AAD6UQZ2"/>
<dbReference type="Proteomes" id="UP001219525">
    <property type="component" value="Unassembled WGS sequence"/>
</dbReference>
<keyword evidence="3" id="KW-1185">Reference proteome</keyword>
<comment type="caution">
    <text evidence="2">The sequence shown here is derived from an EMBL/GenBank/DDBJ whole genome shotgun (WGS) entry which is preliminary data.</text>
</comment>
<proteinExistence type="predicted"/>
<gene>
    <name evidence="2" type="ORF">GGX14DRAFT_382252</name>
</gene>
<dbReference type="PANTHER" id="PTHR33096:SF1">
    <property type="entry name" value="CXC1-LIKE CYSTEINE CLUSTER ASSOCIATED WITH KDZ TRANSPOSASES DOMAIN-CONTAINING PROTEIN"/>
    <property type="match status" value="1"/>
</dbReference>
<name>A0AAD6UQZ2_9AGAR</name>
<accession>A0AAD6UQZ2</accession>